<protein>
    <submittedName>
        <fullName evidence="1">Uncharacterized protein</fullName>
    </submittedName>
</protein>
<dbReference type="AlphaFoldDB" id="A0A0L8G0T0"/>
<sequence>MVLFSKYFFFFHDDTRRTDVHKCTHKTSNFRITSTPKAKLMLAGFLYASHTQIFH</sequence>
<accession>A0A0L8G0T0</accession>
<reference evidence="1" key="1">
    <citation type="submission" date="2015-07" db="EMBL/GenBank/DDBJ databases">
        <title>MeaNS - Measles Nucleotide Surveillance Program.</title>
        <authorList>
            <person name="Tran T."/>
            <person name="Druce J."/>
        </authorList>
    </citation>
    <scope>NUCLEOTIDE SEQUENCE</scope>
    <source>
        <strain evidence="1">UCB-OBI-ISO-001</strain>
        <tissue evidence="1">Gonad</tissue>
    </source>
</reference>
<organism evidence="1">
    <name type="scientific">Octopus bimaculoides</name>
    <name type="common">California two-spotted octopus</name>
    <dbReference type="NCBI Taxonomy" id="37653"/>
    <lineage>
        <taxon>Eukaryota</taxon>
        <taxon>Metazoa</taxon>
        <taxon>Spiralia</taxon>
        <taxon>Lophotrochozoa</taxon>
        <taxon>Mollusca</taxon>
        <taxon>Cephalopoda</taxon>
        <taxon>Coleoidea</taxon>
        <taxon>Octopodiformes</taxon>
        <taxon>Octopoda</taxon>
        <taxon>Incirrata</taxon>
        <taxon>Octopodidae</taxon>
        <taxon>Octopus</taxon>
    </lineage>
</organism>
<evidence type="ECO:0000313" key="1">
    <source>
        <dbReference type="EMBL" id="KOF70439.1"/>
    </source>
</evidence>
<gene>
    <name evidence="1" type="ORF">OCBIM_22002865mg</name>
</gene>
<dbReference type="EMBL" id="KQ424811">
    <property type="protein sequence ID" value="KOF70439.1"/>
    <property type="molecule type" value="Genomic_DNA"/>
</dbReference>
<name>A0A0L8G0T0_OCTBM</name>
<proteinExistence type="predicted"/>